<evidence type="ECO:0000313" key="3">
    <source>
        <dbReference type="Proteomes" id="UP000762676"/>
    </source>
</evidence>
<organism evidence="2 3">
    <name type="scientific">Elysia marginata</name>
    <dbReference type="NCBI Taxonomy" id="1093978"/>
    <lineage>
        <taxon>Eukaryota</taxon>
        <taxon>Metazoa</taxon>
        <taxon>Spiralia</taxon>
        <taxon>Lophotrochozoa</taxon>
        <taxon>Mollusca</taxon>
        <taxon>Gastropoda</taxon>
        <taxon>Heterobranchia</taxon>
        <taxon>Euthyneura</taxon>
        <taxon>Panpulmonata</taxon>
        <taxon>Sacoglossa</taxon>
        <taxon>Placobranchoidea</taxon>
        <taxon>Plakobranchidae</taxon>
        <taxon>Elysia</taxon>
    </lineage>
</organism>
<sequence>MQSKKQTENKTFSGRNHLNVKAWSGDSSETSGKQKLSDRLSMTASSWRTLMSMSFSFPTLDCKTSNRSTFYILETNSISYRLKTHGIQYLFPVVIDEPIKCKPVSCDAWPVSKTPDRLRSGDLKNNSVPVILYIETTDRRSGADAESVRSRCGILRTG</sequence>
<evidence type="ECO:0000313" key="2">
    <source>
        <dbReference type="EMBL" id="GFR89256.1"/>
    </source>
</evidence>
<dbReference type="Proteomes" id="UP000762676">
    <property type="component" value="Unassembled WGS sequence"/>
</dbReference>
<keyword evidence="3" id="KW-1185">Reference proteome</keyword>
<comment type="caution">
    <text evidence="2">The sequence shown here is derived from an EMBL/GenBank/DDBJ whole genome shotgun (WGS) entry which is preliminary data.</text>
</comment>
<protein>
    <submittedName>
        <fullName evidence="2">Uncharacterized protein</fullName>
    </submittedName>
</protein>
<dbReference type="AlphaFoldDB" id="A0AAV4GXL7"/>
<accession>A0AAV4GXL7</accession>
<dbReference type="EMBL" id="BMAT01012292">
    <property type="protein sequence ID" value="GFR89256.1"/>
    <property type="molecule type" value="Genomic_DNA"/>
</dbReference>
<proteinExistence type="predicted"/>
<evidence type="ECO:0000256" key="1">
    <source>
        <dbReference type="SAM" id="MobiDB-lite"/>
    </source>
</evidence>
<reference evidence="2 3" key="1">
    <citation type="journal article" date="2021" name="Elife">
        <title>Chloroplast acquisition without the gene transfer in kleptoplastic sea slugs, Plakobranchus ocellatus.</title>
        <authorList>
            <person name="Maeda T."/>
            <person name="Takahashi S."/>
            <person name="Yoshida T."/>
            <person name="Shimamura S."/>
            <person name="Takaki Y."/>
            <person name="Nagai Y."/>
            <person name="Toyoda A."/>
            <person name="Suzuki Y."/>
            <person name="Arimoto A."/>
            <person name="Ishii H."/>
            <person name="Satoh N."/>
            <person name="Nishiyama T."/>
            <person name="Hasebe M."/>
            <person name="Maruyama T."/>
            <person name="Minagawa J."/>
            <person name="Obokata J."/>
            <person name="Shigenobu S."/>
        </authorList>
    </citation>
    <scope>NUCLEOTIDE SEQUENCE [LARGE SCALE GENOMIC DNA]</scope>
</reference>
<name>A0AAV4GXL7_9GAST</name>
<feature type="region of interest" description="Disordered" evidence="1">
    <location>
        <begin position="1"/>
        <end position="37"/>
    </location>
</feature>
<feature type="compositionally biased region" description="Polar residues" evidence="1">
    <location>
        <begin position="25"/>
        <end position="37"/>
    </location>
</feature>
<gene>
    <name evidence="2" type="ORF">ElyMa_006120000</name>
</gene>